<dbReference type="Proteomes" id="UP001320420">
    <property type="component" value="Unassembled WGS sequence"/>
</dbReference>
<dbReference type="GO" id="GO:0016887">
    <property type="term" value="F:ATP hydrolysis activity"/>
    <property type="evidence" value="ECO:0007669"/>
    <property type="project" value="InterPro"/>
</dbReference>
<dbReference type="PANTHER" id="PTHR11638:SF18">
    <property type="entry name" value="HEAT SHOCK PROTEIN 104"/>
    <property type="match status" value="1"/>
</dbReference>
<dbReference type="GO" id="GO:0034605">
    <property type="term" value="P:cellular response to heat"/>
    <property type="evidence" value="ECO:0007669"/>
    <property type="project" value="TreeGrafter"/>
</dbReference>
<keyword evidence="2" id="KW-0067">ATP-binding</keyword>
<evidence type="ECO:0000259" key="4">
    <source>
        <dbReference type="Pfam" id="PF07724"/>
    </source>
</evidence>
<feature type="compositionally biased region" description="Basic and acidic residues" evidence="3">
    <location>
        <begin position="38"/>
        <end position="62"/>
    </location>
</feature>
<feature type="domain" description="Clp ATPase C-terminal" evidence="5">
    <location>
        <begin position="519"/>
        <end position="563"/>
    </location>
</feature>
<dbReference type="Gene3D" id="1.10.8.60">
    <property type="match status" value="1"/>
</dbReference>
<accession>A0AAN9YHK2</accession>
<dbReference type="InterPro" id="IPR027417">
    <property type="entry name" value="P-loop_NTPase"/>
</dbReference>
<dbReference type="Pfam" id="PF07724">
    <property type="entry name" value="AAA_2"/>
    <property type="match status" value="1"/>
</dbReference>
<evidence type="ECO:0000313" key="6">
    <source>
        <dbReference type="EMBL" id="KAK7745128.1"/>
    </source>
</evidence>
<dbReference type="AlphaFoldDB" id="A0AAN9YHK2"/>
<dbReference type="SUPFAM" id="SSF52540">
    <property type="entry name" value="P-loop containing nucleoside triphosphate hydrolases"/>
    <property type="match status" value="1"/>
</dbReference>
<feature type="region of interest" description="Disordered" evidence="3">
    <location>
        <begin position="19"/>
        <end position="70"/>
    </location>
</feature>
<keyword evidence="7" id="KW-1185">Reference proteome</keyword>
<gene>
    <name evidence="6" type="ORF">SLS62_009927</name>
</gene>
<dbReference type="GO" id="GO:0005737">
    <property type="term" value="C:cytoplasm"/>
    <property type="evidence" value="ECO:0007669"/>
    <property type="project" value="TreeGrafter"/>
</dbReference>
<reference evidence="6 7" key="1">
    <citation type="submission" date="2024-02" db="EMBL/GenBank/DDBJ databases">
        <title>De novo assembly and annotation of 12 fungi associated with fruit tree decline syndrome in Ontario, Canada.</title>
        <authorList>
            <person name="Sulman M."/>
            <person name="Ellouze W."/>
            <person name="Ilyukhin E."/>
        </authorList>
    </citation>
    <scope>NUCLEOTIDE SEQUENCE [LARGE SCALE GENOMIC DNA]</scope>
    <source>
        <strain evidence="6 7">M11/M66-122</strain>
    </source>
</reference>
<evidence type="ECO:0000256" key="3">
    <source>
        <dbReference type="SAM" id="MobiDB-lite"/>
    </source>
</evidence>
<evidence type="ECO:0000259" key="5">
    <source>
        <dbReference type="Pfam" id="PF10431"/>
    </source>
</evidence>
<evidence type="ECO:0000313" key="7">
    <source>
        <dbReference type="Proteomes" id="UP001320420"/>
    </source>
</evidence>
<dbReference type="GO" id="GO:0005524">
    <property type="term" value="F:ATP binding"/>
    <property type="evidence" value="ECO:0007669"/>
    <property type="project" value="UniProtKB-KW"/>
</dbReference>
<proteinExistence type="predicted"/>
<dbReference type="Pfam" id="PF10431">
    <property type="entry name" value="ClpB_D2-small"/>
    <property type="match status" value="1"/>
</dbReference>
<dbReference type="InterPro" id="IPR019489">
    <property type="entry name" value="Clp_ATPase_C"/>
</dbReference>
<dbReference type="EMBL" id="JAKJXP020000112">
    <property type="protein sequence ID" value="KAK7745128.1"/>
    <property type="molecule type" value="Genomic_DNA"/>
</dbReference>
<dbReference type="InterPro" id="IPR050130">
    <property type="entry name" value="ClpA_ClpB"/>
</dbReference>
<dbReference type="InterPro" id="IPR003959">
    <property type="entry name" value="ATPase_AAA_core"/>
</dbReference>
<dbReference type="PANTHER" id="PTHR11638">
    <property type="entry name" value="ATP-DEPENDENT CLP PROTEASE"/>
    <property type="match status" value="1"/>
</dbReference>
<keyword evidence="1" id="KW-0547">Nucleotide-binding</keyword>
<comment type="caution">
    <text evidence="6">The sequence shown here is derived from an EMBL/GenBank/DDBJ whole genome shotgun (WGS) entry which is preliminary data.</text>
</comment>
<evidence type="ECO:0008006" key="8">
    <source>
        <dbReference type="Google" id="ProtNLM"/>
    </source>
</evidence>
<sequence>MGVDSSKLSENDVDEAIKKFKGIEDILPPSPPTDNDDSDRQQSPDHDRDVESESADNFHEGQGDSIEEGPIWMPKLPILSVSDDFITSKTWNSSVFELRELLGAVQTGKFDGNSVHRYLRHYDKETLGLNLNAEIEGYPAMFYVIATKDISIIRQWIKHGGNPNVTCEPYAIPLIAFCIFIGGNTMRQATTTLATLLRFGADPRVIPKAFYDPFCRDLPEDGPVQEELQDLQDENKRWCSEDVRSHLTKALNLSQRYDLYRSSKAKPHSNREKDITARQDADEVLGLHQLIVAQSIAIRWLKNKLLVGHGKTELARRFGDLMSLELHVVDCTLFEQGTELFGPRPGFQSSEDGSSLNNFLWRNAGRRCIVFMDEFEKTSKNIHNTLLLLFQNGCYEDRRTHNLIDCSRTIWILATNQFDDSIHTFCGTNRHELFVSEDEQAQDKVVATLCRELRTEFSGHFGAPLGGRITEILPFLIFARPEAAVIVHKVLMDLESTVRKRVRLTLNKEDDVYVGNISIRIQNDARVCSLIAEYEYDKKTGARSIAQAVERTIQDPLIGQYLQIPENLDENQPTAYFTIYVNVDKVVEVRLKP</sequence>
<feature type="domain" description="ATPase AAA-type core" evidence="4">
    <location>
        <begin position="308"/>
        <end position="459"/>
    </location>
</feature>
<name>A0AAN9YHK2_9PEZI</name>
<organism evidence="6 7">
    <name type="scientific">Diatrype stigma</name>
    <dbReference type="NCBI Taxonomy" id="117547"/>
    <lineage>
        <taxon>Eukaryota</taxon>
        <taxon>Fungi</taxon>
        <taxon>Dikarya</taxon>
        <taxon>Ascomycota</taxon>
        <taxon>Pezizomycotina</taxon>
        <taxon>Sordariomycetes</taxon>
        <taxon>Xylariomycetidae</taxon>
        <taxon>Xylariales</taxon>
        <taxon>Diatrypaceae</taxon>
        <taxon>Diatrype</taxon>
    </lineage>
</organism>
<evidence type="ECO:0000256" key="2">
    <source>
        <dbReference type="ARBA" id="ARBA00022840"/>
    </source>
</evidence>
<protein>
    <recommendedName>
        <fullName evidence="8">ATPase AAA-type core domain-containing protein</fullName>
    </recommendedName>
</protein>
<dbReference type="Gene3D" id="3.40.50.300">
    <property type="entry name" value="P-loop containing nucleotide triphosphate hydrolases"/>
    <property type="match status" value="1"/>
</dbReference>
<evidence type="ECO:0000256" key="1">
    <source>
        <dbReference type="ARBA" id="ARBA00022741"/>
    </source>
</evidence>